<dbReference type="EMBL" id="MRZV01000792">
    <property type="protein sequence ID" value="PIK44204.1"/>
    <property type="molecule type" value="Genomic_DNA"/>
</dbReference>
<dbReference type="Gene3D" id="6.20.210.20">
    <property type="entry name" value="THAP domain"/>
    <property type="match status" value="1"/>
</dbReference>
<proteinExistence type="predicted"/>
<dbReference type="SUPFAM" id="SSF57716">
    <property type="entry name" value="Glucocorticoid receptor-like (DNA-binding domain)"/>
    <property type="match status" value="1"/>
</dbReference>
<dbReference type="SMART" id="SM00980">
    <property type="entry name" value="THAP"/>
    <property type="match status" value="1"/>
</dbReference>
<comment type="caution">
    <text evidence="8">The sequence shown here is derived from an EMBL/GenBank/DDBJ whole genome shotgun (WGS) entry which is preliminary data.</text>
</comment>
<keyword evidence="1" id="KW-0479">Metal-binding</keyword>
<dbReference type="OrthoDB" id="6496718at2759"/>
<organism evidence="8 9">
    <name type="scientific">Stichopus japonicus</name>
    <name type="common">Sea cucumber</name>
    <dbReference type="NCBI Taxonomy" id="307972"/>
    <lineage>
        <taxon>Eukaryota</taxon>
        <taxon>Metazoa</taxon>
        <taxon>Echinodermata</taxon>
        <taxon>Eleutherozoa</taxon>
        <taxon>Echinozoa</taxon>
        <taxon>Holothuroidea</taxon>
        <taxon>Aspidochirotacea</taxon>
        <taxon>Aspidochirotida</taxon>
        <taxon>Stichopodidae</taxon>
        <taxon>Apostichopus</taxon>
    </lineage>
</organism>
<evidence type="ECO:0000256" key="2">
    <source>
        <dbReference type="ARBA" id="ARBA00022771"/>
    </source>
</evidence>
<gene>
    <name evidence="8" type="ORF">BSL78_18946</name>
</gene>
<dbReference type="Proteomes" id="UP000230750">
    <property type="component" value="Unassembled WGS sequence"/>
</dbReference>
<dbReference type="SMART" id="SM00692">
    <property type="entry name" value="DM3"/>
    <property type="match status" value="1"/>
</dbReference>
<keyword evidence="2 5" id="KW-0863">Zinc-finger</keyword>
<keyword evidence="9" id="KW-1185">Reference proteome</keyword>
<dbReference type="InterPro" id="IPR006612">
    <property type="entry name" value="THAP_Znf"/>
</dbReference>
<evidence type="ECO:0000256" key="3">
    <source>
        <dbReference type="ARBA" id="ARBA00022833"/>
    </source>
</evidence>
<feature type="region of interest" description="Disordered" evidence="6">
    <location>
        <begin position="203"/>
        <end position="276"/>
    </location>
</feature>
<feature type="region of interest" description="Disordered" evidence="6">
    <location>
        <begin position="710"/>
        <end position="746"/>
    </location>
</feature>
<dbReference type="GO" id="GO:0008270">
    <property type="term" value="F:zinc ion binding"/>
    <property type="evidence" value="ECO:0007669"/>
    <property type="project" value="UniProtKB-KW"/>
</dbReference>
<evidence type="ECO:0000313" key="8">
    <source>
        <dbReference type="EMBL" id="PIK44204.1"/>
    </source>
</evidence>
<dbReference type="AlphaFoldDB" id="A0A2G8K889"/>
<name>A0A2G8K889_STIJA</name>
<feature type="compositionally biased region" description="Acidic residues" evidence="6">
    <location>
        <begin position="246"/>
        <end position="262"/>
    </location>
</feature>
<keyword evidence="3" id="KW-0862">Zinc</keyword>
<sequence length="746" mass="83491">MPRRCIVGGCSNTKSGNISLHVFPKKEPTRLAWIQSVKNTRKDWSGPSKESLVCSAHFREECFDLLVEQYYSQLGFTPLSHRRLKPDAVPTLFGGKVTVGPRTTSATSTSVTAAEKHDEAPGPSTSSNIPGETPSLSQKRKKKKLLPEPAPIPTDEDDPCSVSTQTEDFNVPNTPPQMISTASQTEVPTLMEAYCQCTLLESSEEAPVPSPSKGPSASFKQESPCKDSPQKMEQSSSDYRPSSTSAEEDSSYEEESSYEEDAPTIPKRTSQSEAGEDRERVFLVMESCLLTLFRLCLSCKGPITASVEKVVGTLLRVAYRCPNCGATGHWDSQTFIGGKVYCDVMLSASILFAGATPTKVLRVLCNLNCPTIGIRTFMRYQRHLLQPTIRQVWNTTQKEMLQRLVEIGMPVILGGDGRHDSAGHSAKYGSYSFMDLEWNMIVHLEILQSNEVTSSNAMELEGLKRGLKYLQERLSKKIYQLAKKKTCTAVGEWSKSISNHLYWVAASTSDGDGEVMLAKWQSVTNHIQNVHTHDSELFPKCQHGELTTKERKKKWLKPHTEACVKLLDILQKTTLLKDVQKLSPYHQTSSVESFHKIVIHFAPKMFHFGYKGMMSRYLPIKKVNWLTPVRPSRAEISEVKILLQMAALHYNENANRAQAKTKTGQERFNLRFPKYKKGEATVVKVVTNTTYDYVNELFVTLLNIWQSGQDSSQGDDVEVPAPLSKSYSRPSKADVVKKHKSRFNLP</sequence>
<dbReference type="Pfam" id="PF05485">
    <property type="entry name" value="THAP"/>
    <property type="match status" value="1"/>
</dbReference>
<keyword evidence="4 5" id="KW-0238">DNA-binding</keyword>
<dbReference type="STRING" id="307972.A0A2G8K889"/>
<accession>A0A2G8K889</accession>
<evidence type="ECO:0000256" key="5">
    <source>
        <dbReference type="PROSITE-ProRule" id="PRU00309"/>
    </source>
</evidence>
<evidence type="ECO:0000313" key="9">
    <source>
        <dbReference type="Proteomes" id="UP000230750"/>
    </source>
</evidence>
<evidence type="ECO:0000256" key="4">
    <source>
        <dbReference type="ARBA" id="ARBA00023125"/>
    </source>
</evidence>
<feature type="domain" description="THAP-type" evidence="7">
    <location>
        <begin position="1"/>
        <end position="93"/>
    </location>
</feature>
<feature type="compositionally biased region" description="Low complexity" evidence="6">
    <location>
        <begin position="103"/>
        <end position="113"/>
    </location>
</feature>
<dbReference type="GO" id="GO:0003677">
    <property type="term" value="F:DNA binding"/>
    <property type="evidence" value="ECO:0007669"/>
    <property type="project" value="UniProtKB-UniRule"/>
</dbReference>
<evidence type="ECO:0000256" key="6">
    <source>
        <dbReference type="SAM" id="MobiDB-lite"/>
    </source>
</evidence>
<feature type="compositionally biased region" description="Basic residues" evidence="6">
    <location>
        <begin position="737"/>
        <end position="746"/>
    </location>
</feature>
<feature type="compositionally biased region" description="Polar residues" evidence="6">
    <location>
        <begin position="231"/>
        <end position="240"/>
    </location>
</feature>
<dbReference type="PANTHER" id="PTHR31751:SF42">
    <property type="entry name" value="PROTEIN CBG10204"/>
    <property type="match status" value="1"/>
</dbReference>
<dbReference type="PROSITE" id="PS50950">
    <property type="entry name" value="ZF_THAP"/>
    <property type="match status" value="1"/>
</dbReference>
<evidence type="ECO:0000256" key="1">
    <source>
        <dbReference type="ARBA" id="ARBA00022723"/>
    </source>
</evidence>
<reference evidence="8 9" key="1">
    <citation type="journal article" date="2017" name="PLoS Biol.">
        <title>The sea cucumber genome provides insights into morphological evolution and visceral regeneration.</title>
        <authorList>
            <person name="Zhang X."/>
            <person name="Sun L."/>
            <person name="Yuan J."/>
            <person name="Sun Y."/>
            <person name="Gao Y."/>
            <person name="Zhang L."/>
            <person name="Li S."/>
            <person name="Dai H."/>
            <person name="Hamel J.F."/>
            <person name="Liu C."/>
            <person name="Yu Y."/>
            <person name="Liu S."/>
            <person name="Lin W."/>
            <person name="Guo K."/>
            <person name="Jin S."/>
            <person name="Xu P."/>
            <person name="Storey K.B."/>
            <person name="Huan P."/>
            <person name="Zhang T."/>
            <person name="Zhou Y."/>
            <person name="Zhang J."/>
            <person name="Lin C."/>
            <person name="Li X."/>
            <person name="Xing L."/>
            <person name="Huo D."/>
            <person name="Sun M."/>
            <person name="Wang L."/>
            <person name="Mercier A."/>
            <person name="Li F."/>
            <person name="Yang H."/>
            <person name="Xiang J."/>
        </authorList>
    </citation>
    <scope>NUCLEOTIDE SEQUENCE [LARGE SCALE GENOMIC DNA]</scope>
    <source>
        <strain evidence="8">Shaxun</strain>
        <tissue evidence="8">Muscle</tissue>
    </source>
</reference>
<protein>
    <recommendedName>
        <fullName evidence="7">THAP-type domain-containing protein</fullName>
    </recommendedName>
</protein>
<dbReference type="InterPro" id="IPR038441">
    <property type="entry name" value="THAP_Znf_sf"/>
</dbReference>
<evidence type="ECO:0000259" key="7">
    <source>
        <dbReference type="PROSITE" id="PS50950"/>
    </source>
</evidence>
<dbReference type="PANTHER" id="PTHR31751">
    <property type="entry name" value="SI:CH211-108C17.2-RELATED-RELATED"/>
    <property type="match status" value="1"/>
</dbReference>
<feature type="compositionally biased region" description="Polar residues" evidence="6">
    <location>
        <begin position="161"/>
        <end position="179"/>
    </location>
</feature>
<feature type="region of interest" description="Disordered" evidence="6">
    <location>
        <begin position="92"/>
        <end position="179"/>
    </location>
</feature>